<accession>A0AAN6JYG2</accession>
<dbReference type="EMBL" id="JAUJLE010000514">
    <property type="protein sequence ID" value="KAK0954235.1"/>
    <property type="molecule type" value="Genomic_DNA"/>
</dbReference>
<dbReference type="Proteomes" id="UP001175353">
    <property type="component" value="Unassembled WGS sequence"/>
</dbReference>
<gene>
    <name evidence="1" type="ORF">LTR91_023415</name>
</gene>
<reference evidence="1" key="1">
    <citation type="submission" date="2023-06" db="EMBL/GenBank/DDBJ databases">
        <title>Black Yeasts Isolated from many extreme environments.</title>
        <authorList>
            <person name="Coleine C."/>
            <person name="Stajich J.E."/>
            <person name="Selbmann L."/>
        </authorList>
    </citation>
    <scope>NUCLEOTIDE SEQUENCE</scope>
    <source>
        <strain evidence="1">CCFEE 5200</strain>
    </source>
</reference>
<keyword evidence="2" id="KW-1185">Reference proteome</keyword>
<comment type="caution">
    <text evidence="1">The sequence shown here is derived from an EMBL/GenBank/DDBJ whole genome shotgun (WGS) entry which is preliminary data.</text>
</comment>
<proteinExistence type="predicted"/>
<evidence type="ECO:0000313" key="2">
    <source>
        <dbReference type="Proteomes" id="UP001175353"/>
    </source>
</evidence>
<sequence length="94" mass="10360">MGDCITVVHTDCLEVKAALEGSQTKAYKLSTQKVMPARADKVTSDGSDGSSTNCETERYRNVDCDYHKEELDEEARQAARILVSMANASEGWEN</sequence>
<evidence type="ECO:0000313" key="1">
    <source>
        <dbReference type="EMBL" id="KAK0954235.1"/>
    </source>
</evidence>
<protein>
    <submittedName>
        <fullName evidence="1">Uncharacterized protein</fullName>
    </submittedName>
</protein>
<organism evidence="1 2">
    <name type="scientific">Friedmanniomyces endolithicus</name>
    <dbReference type="NCBI Taxonomy" id="329885"/>
    <lineage>
        <taxon>Eukaryota</taxon>
        <taxon>Fungi</taxon>
        <taxon>Dikarya</taxon>
        <taxon>Ascomycota</taxon>
        <taxon>Pezizomycotina</taxon>
        <taxon>Dothideomycetes</taxon>
        <taxon>Dothideomycetidae</taxon>
        <taxon>Mycosphaerellales</taxon>
        <taxon>Teratosphaeriaceae</taxon>
        <taxon>Friedmanniomyces</taxon>
    </lineage>
</organism>
<dbReference type="AlphaFoldDB" id="A0AAN6JYG2"/>
<name>A0AAN6JYG2_9PEZI</name>